<dbReference type="OrthoDB" id="6882680at2"/>
<dbReference type="FunFam" id="3.40.309.10:FF:000009">
    <property type="entry name" value="Aldehyde dehydrogenase A"/>
    <property type="match status" value="1"/>
</dbReference>
<dbReference type="Pfam" id="PF00171">
    <property type="entry name" value="Aldedh"/>
    <property type="match status" value="1"/>
</dbReference>
<evidence type="ECO:0000256" key="4">
    <source>
        <dbReference type="RuleBase" id="RU003345"/>
    </source>
</evidence>
<dbReference type="PROSITE" id="PS00687">
    <property type="entry name" value="ALDEHYDE_DEHYDR_GLU"/>
    <property type="match status" value="1"/>
</dbReference>
<dbReference type="Gene3D" id="3.40.309.10">
    <property type="entry name" value="Aldehyde Dehydrogenase, Chain A, domain 2"/>
    <property type="match status" value="1"/>
</dbReference>
<sequence length="507" mass="52930">MTTNTLTAQLPGLRDRDTFFAGGRWVEAHGDTIFPVVNPATEEEVARVREVSGADVDFAVGTARSAFDEGPWPTWSGERRAEAIDALADGLERRLPEISALATIEVGVPSAFGNGQGRAVALLRYYAGQARSFPFRTDRVRPDGGTTRVLREPAGVVAAIAPWNGPLSVAALKLGPALASGCTAALKLGPALASGCTAVLKPAPETPLTTYVLAEVVQELVEAGTLPEGVVSVLAAGREIGATLVAHPGVDKITFTGSTAAGKRVMAIGAERIARVTLELGGKSAAIIADDAPLADVLPSLVPGGCGNTGQMCFALTRVLVSEARHDEFVDAMGAALSALKVGDPTDPATTIGPLALERQRDRVESYLALAREEGATVAVGGGRPAGLPKGFYFEPTLLTNVRSDMRIAQEEIFGPVISVLTYRDLDDAVAIANDSIYGLSGSVYTADVERGYEIARRVRTGTISVNGAVFDTTVPFGGYKQSGTGREGGPEGMEPFLEYKSVHMPA</sequence>
<dbReference type="InterPro" id="IPR029510">
    <property type="entry name" value="Ald_DH_CS_GLU"/>
</dbReference>
<dbReference type="SUPFAM" id="SSF53720">
    <property type="entry name" value="ALDH-like"/>
    <property type="match status" value="1"/>
</dbReference>
<keyword evidence="2 4" id="KW-0560">Oxidoreductase</keyword>
<proteinExistence type="inferred from homology"/>
<dbReference type="PANTHER" id="PTHR42804:SF1">
    <property type="entry name" value="ALDEHYDE DEHYDROGENASE-RELATED"/>
    <property type="match status" value="1"/>
</dbReference>
<accession>A0A8H9M8T7</accession>
<comment type="caution">
    <text evidence="6">The sequence shown here is derived from an EMBL/GenBank/DDBJ whole genome shotgun (WGS) entry which is preliminary data.</text>
</comment>
<dbReference type="EMBL" id="BNAV01000001">
    <property type="protein sequence ID" value="GHF36594.1"/>
    <property type="molecule type" value="Genomic_DNA"/>
</dbReference>
<dbReference type="Proteomes" id="UP000658656">
    <property type="component" value="Unassembled WGS sequence"/>
</dbReference>
<dbReference type="InterPro" id="IPR016161">
    <property type="entry name" value="Ald_DH/histidinol_DH"/>
</dbReference>
<reference evidence="6" key="1">
    <citation type="journal article" date="2014" name="Int. J. Syst. Evol. Microbiol.">
        <title>Complete genome sequence of Corynebacterium casei LMG S-19264T (=DSM 44701T), isolated from a smear-ripened cheese.</title>
        <authorList>
            <consortium name="US DOE Joint Genome Institute (JGI-PGF)"/>
            <person name="Walter F."/>
            <person name="Albersmeier A."/>
            <person name="Kalinowski J."/>
            <person name="Ruckert C."/>
        </authorList>
    </citation>
    <scope>NUCLEOTIDE SEQUENCE</scope>
    <source>
        <strain evidence="6">CGMCC 4.7679</strain>
    </source>
</reference>
<keyword evidence="7" id="KW-1185">Reference proteome</keyword>
<dbReference type="AlphaFoldDB" id="A0A8H9M8T7"/>
<dbReference type="InterPro" id="IPR016163">
    <property type="entry name" value="Ald_DH_C"/>
</dbReference>
<dbReference type="Gene3D" id="3.40.605.10">
    <property type="entry name" value="Aldehyde Dehydrogenase, Chain A, domain 1"/>
    <property type="match status" value="2"/>
</dbReference>
<comment type="similarity">
    <text evidence="1 4">Belongs to the aldehyde dehydrogenase family.</text>
</comment>
<gene>
    <name evidence="6" type="ORF">GCM10017566_07120</name>
</gene>
<protein>
    <submittedName>
        <fullName evidence="6">Aldehyde dehydrogenase</fullName>
    </submittedName>
</protein>
<name>A0A8H9M8T7_9PSEU</name>
<dbReference type="InterPro" id="IPR015590">
    <property type="entry name" value="Aldehyde_DH_dom"/>
</dbReference>
<dbReference type="RefSeq" id="WP_145936431.1">
    <property type="nucleotide sequence ID" value="NZ_BNAV01000001.1"/>
</dbReference>
<evidence type="ECO:0000313" key="6">
    <source>
        <dbReference type="EMBL" id="GHF36594.1"/>
    </source>
</evidence>
<dbReference type="PANTHER" id="PTHR42804">
    <property type="entry name" value="ALDEHYDE DEHYDROGENASE"/>
    <property type="match status" value="1"/>
</dbReference>
<evidence type="ECO:0000256" key="2">
    <source>
        <dbReference type="ARBA" id="ARBA00023002"/>
    </source>
</evidence>
<dbReference type="GO" id="GO:0016620">
    <property type="term" value="F:oxidoreductase activity, acting on the aldehyde or oxo group of donors, NAD or NADP as acceptor"/>
    <property type="evidence" value="ECO:0007669"/>
    <property type="project" value="InterPro"/>
</dbReference>
<evidence type="ECO:0000313" key="7">
    <source>
        <dbReference type="Proteomes" id="UP000658656"/>
    </source>
</evidence>
<dbReference type="CDD" id="cd07139">
    <property type="entry name" value="ALDH_AldA-Rv0768"/>
    <property type="match status" value="1"/>
</dbReference>
<dbReference type="InterPro" id="IPR016162">
    <property type="entry name" value="Ald_DH_N"/>
</dbReference>
<organism evidence="6 7">
    <name type="scientific">Amycolatopsis bartoniae</name>
    <dbReference type="NCBI Taxonomy" id="941986"/>
    <lineage>
        <taxon>Bacteria</taxon>
        <taxon>Bacillati</taxon>
        <taxon>Actinomycetota</taxon>
        <taxon>Actinomycetes</taxon>
        <taxon>Pseudonocardiales</taxon>
        <taxon>Pseudonocardiaceae</taxon>
        <taxon>Amycolatopsis</taxon>
    </lineage>
</organism>
<evidence type="ECO:0000259" key="5">
    <source>
        <dbReference type="Pfam" id="PF00171"/>
    </source>
</evidence>
<reference evidence="6" key="2">
    <citation type="submission" date="2020-09" db="EMBL/GenBank/DDBJ databases">
        <authorList>
            <person name="Sun Q."/>
            <person name="Zhou Y."/>
        </authorList>
    </citation>
    <scope>NUCLEOTIDE SEQUENCE</scope>
    <source>
        <strain evidence="6">CGMCC 4.7679</strain>
    </source>
</reference>
<feature type="domain" description="Aldehyde dehydrogenase" evidence="5">
    <location>
        <begin position="184"/>
        <end position="503"/>
    </location>
</feature>
<feature type="active site" evidence="3">
    <location>
        <position position="279"/>
    </location>
</feature>
<evidence type="ECO:0000256" key="1">
    <source>
        <dbReference type="ARBA" id="ARBA00009986"/>
    </source>
</evidence>
<evidence type="ECO:0000256" key="3">
    <source>
        <dbReference type="PROSITE-ProRule" id="PRU10007"/>
    </source>
</evidence>